<feature type="region of interest" description="Disordered" evidence="1">
    <location>
        <begin position="1"/>
        <end position="40"/>
    </location>
</feature>
<accession>A0A1L0BY49</accession>
<reference evidence="2 3" key="1">
    <citation type="submission" date="2016-10" db="EMBL/GenBank/DDBJ databases">
        <authorList>
            <person name="de Groot N.N."/>
        </authorList>
    </citation>
    <scope>NUCLEOTIDE SEQUENCE [LARGE SCALE GENOMIC DNA]</scope>
    <source>
        <strain evidence="2 3">PYCC 4715</strain>
    </source>
</reference>
<sequence length="66" mass="7336">MGVSGNNHGRGSAKLVTEISPPILPRRLQDPAPKNPEKEVEIRMKSGISPKTTLYYEIAQDKTLNY</sequence>
<evidence type="ECO:0000313" key="3">
    <source>
        <dbReference type="Proteomes" id="UP000182259"/>
    </source>
</evidence>
<dbReference type="EMBL" id="LT635767">
    <property type="protein sequence ID" value="SGZ56281.1"/>
    <property type="molecule type" value="Genomic_DNA"/>
</dbReference>
<dbReference type="AlphaFoldDB" id="A0A1L0BY49"/>
<evidence type="ECO:0000313" key="2">
    <source>
        <dbReference type="EMBL" id="SGZ56281.1"/>
    </source>
</evidence>
<proteinExistence type="predicted"/>
<name>A0A1L0BY49_9ASCO</name>
<dbReference type="Proteomes" id="UP000182259">
    <property type="component" value="Chromosome IV"/>
</dbReference>
<evidence type="ECO:0000256" key="1">
    <source>
        <dbReference type="SAM" id="MobiDB-lite"/>
    </source>
</evidence>
<organism evidence="2 3">
    <name type="scientific">Sungouiella intermedia</name>
    <dbReference type="NCBI Taxonomy" id="45354"/>
    <lineage>
        <taxon>Eukaryota</taxon>
        <taxon>Fungi</taxon>
        <taxon>Dikarya</taxon>
        <taxon>Ascomycota</taxon>
        <taxon>Saccharomycotina</taxon>
        <taxon>Pichiomycetes</taxon>
        <taxon>Metschnikowiaceae</taxon>
        <taxon>Sungouiella</taxon>
    </lineage>
</organism>
<gene>
    <name evidence="2" type="ORF">SAMEA4029009_CIC11G00000001456</name>
</gene>
<protein>
    <submittedName>
        <fullName evidence="2">CIC11C00000001456</fullName>
    </submittedName>
</protein>